<protein>
    <submittedName>
        <fullName evidence="3">Uncharacterized protein</fullName>
    </submittedName>
</protein>
<feature type="region of interest" description="Disordered" evidence="2">
    <location>
        <begin position="1313"/>
        <end position="1333"/>
    </location>
</feature>
<feature type="compositionally biased region" description="Polar residues" evidence="2">
    <location>
        <begin position="1032"/>
        <end position="1044"/>
    </location>
</feature>
<feature type="region of interest" description="Disordered" evidence="2">
    <location>
        <begin position="1261"/>
        <end position="1290"/>
    </location>
</feature>
<accession>A0A8H7C5A8</accession>
<feature type="region of interest" description="Disordered" evidence="2">
    <location>
        <begin position="182"/>
        <end position="207"/>
    </location>
</feature>
<feature type="region of interest" description="Disordered" evidence="2">
    <location>
        <begin position="899"/>
        <end position="1050"/>
    </location>
</feature>
<organism evidence="3 4">
    <name type="scientific">Agaricus bisporus var. burnettii</name>
    <dbReference type="NCBI Taxonomy" id="192524"/>
    <lineage>
        <taxon>Eukaryota</taxon>
        <taxon>Fungi</taxon>
        <taxon>Dikarya</taxon>
        <taxon>Basidiomycota</taxon>
        <taxon>Agaricomycotina</taxon>
        <taxon>Agaricomycetes</taxon>
        <taxon>Agaricomycetidae</taxon>
        <taxon>Agaricales</taxon>
        <taxon>Agaricineae</taxon>
        <taxon>Agaricaceae</taxon>
        <taxon>Agaricus</taxon>
    </lineage>
</organism>
<feature type="region of interest" description="Disordered" evidence="2">
    <location>
        <begin position="486"/>
        <end position="602"/>
    </location>
</feature>
<name>A0A8H7C5A8_AGABI</name>
<feature type="compositionally biased region" description="Polar residues" evidence="2">
    <location>
        <begin position="17"/>
        <end position="37"/>
    </location>
</feature>
<feature type="region of interest" description="Disordered" evidence="2">
    <location>
        <begin position="1"/>
        <end position="99"/>
    </location>
</feature>
<feature type="compositionally biased region" description="Polar residues" evidence="2">
    <location>
        <begin position="808"/>
        <end position="832"/>
    </location>
</feature>
<feature type="compositionally biased region" description="Polar residues" evidence="2">
    <location>
        <begin position="396"/>
        <end position="418"/>
    </location>
</feature>
<evidence type="ECO:0000256" key="2">
    <source>
        <dbReference type="SAM" id="MobiDB-lite"/>
    </source>
</evidence>
<sequence>MPSLSFIRPKAPKWKSIVSNRTPFPSSRFDNPNTSSPHPYASPDILDINDRTSSLGPTPTPPSKSPSPRHTTPSPPPAASSTSLAPPTRPVQIDIDLSSEPFDSDWFQTRFIDCPTSPREKGKGTVNNRIPGDRNSTVGFADIQRAAINKAPAAIDEEDDIDITTSEDDVLDDLKAMDASTILGISPPSNKMVEPPSSSPMKRHPLAPIKVPNYHMHGSQVQLIRSGEAKSRPLSEISSIESSAVSGQTIARALLGNSFILSSDSRSSRYRSGFGGLARADSATLPRGDHPSMNPPYGKDQPMSGLSDNFAVGSDAPPIPANADKVYVPPRAPRASSLELKKNHNLRRHSSTSSLVSSKDGSGDSKSRPSSFSDFSREVERVDTQALRRISRISEAPSTPSTNAINTESTPPIPSSEQLPVESSAPQAEISTTLPPESSSHSQPIPWNDNPPAVSTTSNNDPNELDVEEYYASEMQRTFAPVFSPITEESSSQLSSPDSRRLSQRRTSTTRAISPLSGTLNGKMDLSSVRRPSDGAVIARNSSSHRRSIQASSDPNSPLPPTSLDNNVSGGISGRRVSQSPPAGRVVGGRLRAGSSPGPIKITRDSKDYNIYKIVTPFPGDSSEMALTEDSGLEAQQMQQTFPETPNVFSPNWSSGIYSPGMVQGVIEGQQASHLSQTPMHASFTSHTSGPHAGSDQEMLGKATSMVQAGHSRQSSIVRRMLPQPGVPVTTNDRDVAAEEGVVQIVQAPSSRPTETSPVSSVSMYSVSNEESRPSHDEPHTGLAVIEAAIASPWSRTSSPTLGHPIPDNTSHSPPLTATLARSHSPLSNNAGSAHEFSASVNTQTNSLHPNPWTSTIPSSHNHYVQASPPVVITPPAGERTPIPSFPYLGRSLRRISETSQNFDSPPPYDTIDHNRPPSVTPSLSNSNDEQQYIGDSSSQLTPPAAFDSSNESPSLGRKASIRDRDRRVRQRPGGPRRPVSNLPGPGKSRNASSSPGAGSSSNAATTSTRNFSATPLLEPKALPNDSLDPGPSSSGTMSNNTIPRSPVTPNFDVPPMLYRGLTIDQAKWTFTSSQLQAVVSRAIKQSAEASNIRLLRLDTLDNEIPQDLQRLEMQKTEIKNKYQSLTRTSKLLFSKLDHQIASDSVSSQRTVEELKDTVQQLNVLTEQLHVLDQQHAQIEKLVEVHSASALSMALRKLNASFLEQLAQTQELQRQVGDMEEEIMSLKDLRTGKPTANNLPQVLPLQASSSQQAAYQNHINDLHSSPESEKKRVTTSTMSRKSSVRYSRSNRMSGRLSFRSSWSSFGTRGSMFGGAPGTSSGFSIPPVPPLPRKRPTAISTEFPTRRTTMVSTDDGTPGTEVRAMIHAQEELYQSLGMSLGGDNRVKRSHSIIGLPGSPEYQSYPSATGAHILSPRVPVTRMSRFERELSPSSDRVSSRPLSYPASLLDAYNHLDADRNAMLATLEMMSQDDS</sequence>
<evidence type="ECO:0000313" key="4">
    <source>
        <dbReference type="Proteomes" id="UP000629468"/>
    </source>
</evidence>
<comment type="caution">
    <text evidence="3">The sequence shown here is derived from an EMBL/GenBank/DDBJ whole genome shotgun (WGS) entry which is preliminary data.</text>
</comment>
<feature type="compositionally biased region" description="Polar residues" evidence="2">
    <location>
        <begin position="921"/>
        <end position="954"/>
    </location>
</feature>
<feature type="coiled-coil region" evidence="1">
    <location>
        <begin position="1155"/>
        <end position="1182"/>
    </location>
</feature>
<evidence type="ECO:0000256" key="1">
    <source>
        <dbReference type="SAM" id="Coils"/>
    </source>
</evidence>
<feature type="compositionally biased region" description="Polar residues" evidence="2">
    <location>
        <begin position="1274"/>
        <end position="1290"/>
    </location>
</feature>
<feature type="compositionally biased region" description="Polar residues" evidence="2">
    <location>
        <begin position="563"/>
        <end position="581"/>
    </location>
</feature>
<feature type="compositionally biased region" description="Polar residues" evidence="2">
    <location>
        <begin position="453"/>
        <end position="462"/>
    </location>
</feature>
<feature type="compositionally biased region" description="Low complexity" evidence="2">
    <location>
        <begin position="583"/>
        <end position="594"/>
    </location>
</feature>
<keyword evidence="1" id="KW-0175">Coiled coil</keyword>
<reference evidence="3 4" key="1">
    <citation type="journal article" name="Sci. Rep.">
        <title>Telomere-to-telomere assembled and centromere annotated genomes of the two main subspecies of the button mushroom Agaricus bisporus reveal especially polymorphic chromosome ends.</title>
        <authorList>
            <person name="Sonnenberg A.S.M."/>
            <person name="Sedaghat-Telgerd N."/>
            <person name="Lavrijssen B."/>
            <person name="Ohm R.A."/>
            <person name="Hendrickx P.M."/>
            <person name="Scholtmeijer K."/>
            <person name="Baars J.J.P."/>
            <person name="van Peer A."/>
        </authorList>
    </citation>
    <scope>NUCLEOTIDE SEQUENCE [LARGE SCALE GENOMIC DNA]</scope>
    <source>
        <strain evidence="3 4">H119_p4</strain>
    </source>
</reference>
<feature type="region of interest" description="Disordered" evidence="2">
    <location>
        <begin position="278"/>
        <end position="463"/>
    </location>
</feature>
<evidence type="ECO:0000313" key="3">
    <source>
        <dbReference type="EMBL" id="KAF7762231.1"/>
    </source>
</evidence>
<feature type="region of interest" description="Disordered" evidence="2">
    <location>
        <begin position="795"/>
        <end position="833"/>
    </location>
</feature>
<feature type="compositionally biased region" description="Polar residues" evidence="2">
    <location>
        <begin position="672"/>
        <end position="689"/>
    </location>
</feature>
<dbReference type="EMBL" id="JABXXO010000012">
    <property type="protein sequence ID" value="KAF7762231.1"/>
    <property type="molecule type" value="Genomic_DNA"/>
</dbReference>
<gene>
    <name evidence="3" type="ORF">Agabi119p4_8824</name>
</gene>
<feature type="compositionally biased region" description="Polar residues" evidence="2">
    <location>
        <begin position="424"/>
        <end position="445"/>
    </location>
</feature>
<feature type="compositionally biased region" description="Low complexity" evidence="2">
    <location>
        <begin position="989"/>
        <end position="1015"/>
    </location>
</feature>
<feature type="region of interest" description="Disordered" evidence="2">
    <location>
        <begin position="672"/>
        <end position="697"/>
    </location>
</feature>
<proteinExistence type="predicted"/>
<dbReference type="Proteomes" id="UP000629468">
    <property type="component" value="Unassembled WGS sequence"/>
</dbReference>
<feature type="region of interest" description="Disordered" evidence="2">
    <location>
        <begin position="112"/>
        <end position="137"/>
    </location>
</feature>
<feature type="compositionally biased region" description="Basic and acidic residues" evidence="2">
    <location>
        <begin position="1261"/>
        <end position="1272"/>
    </location>
</feature>
<feature type="compositionally biased region" description="Low complexity" evidence="2">
    <location>
        <begin position="351"/>
        <end position="360"/>
    </location>
</feature>